<comment type="caution">
    <text evidence="1">The sequence shown here is derived from an EMBL/GenBank/DDBJ whole genome shotgun (WGS) entry which is preliminary data.</text>
</comment>
<keyword evidence="2" id="KW-1185">Reference proteome</keyword>
<dbReference type="Pfam" id="PF12318">
    <property type="entry name" value="FAD-SLDH"/>
    <property type="match status" value="1"/>
</dbReference>
<dbReference type="OrthoDB" id="6162173at2"/>
<gene>
    <name evidence="1" type="ORF">MAE02_14220</name>
</gene>
<dbReference type="InterPro" id="IPR024651">
    <property type="entry name" value="FAD-SLDH_ssu"/>
</dbReference>
<evidence type="ECO:0000313" key="1">
    <source>
        <dbReference type="EMBL" id="GEO13726.1"/>
    </source>
</evidence>
<dbReference type="EMBL" id="BJYU01000015">
    <property type="protein sequence ID" value="GEO13726.1"/>
    <property type="molecule type" value="Genomic_DNA"/>
</dbReference>
<sequence>MDEPNASLGGHDGPDPDRRGVLIGLTATYLFSYVPSAIAQPADAGARDAFMAVAQILTGRPSLDADQASRLYEALIADAPGFAADVQALRSFMDQRKIDPIQLQSTLDAEQSPLAAMPRNIVKAWYTGIVGEAERARCVTFETSLMHVAVADRLNPPSYCYGSYGSWMDQPA</sequence>
<dbReference type="AlphaFoldDB" id="A0A512BP41"/>
<accession>A0A512BP41</accession>
<name>A0A512BP41_9HYPH</name>
<dbReference type="RefSeq" id="WP_114186188.1">
    <property type="nucleotide sequence ID" value="NZ_BJYU01000015.1"/>
</dbReference>
<organism evidence="1 2">
    <name type="scientific">Microvirga aerophila</name>
    <dbReference type="NCBI Taxonomy" id="670291"/>
    <lineage>
        <taxon>Bacteria</taxon>
        <taxon>Pseudomonadati</taxon>
        <taxon>Pseudomonadota</taxon>
        <taxon>Alphaproteobacteria</taxon>
        <taxon>Hyphomicrobiales</taxon>
        <taxon>Methylobacteriaceae</taxon>
        <taxon>Microvirga</taxon>
    </lineage>
</organism>
<evidence type="ECO:0000313" key="2">
    <source>
        <dbReference type="Proteomes" id="UP000321085"/>
    </source>
</evidence>
<proteinExistence type="predicted"/>
<dbReference type="Proteomes" id="UP000321085">
    <property type="component" value="Unassembled WGS sequence"/>
</dbReference>
<reference evidence="1 2" key="1">
    <citation type="submission" date="2019-07" db="EMBL/GenBank/DDBJ databases">
        <title>Whole genome shotgun sequence of Microvirga aerophila NBRC 106136.</title>
        <authorList>
            <person name="Hosoyama A."/>
            <person name="Uohara A."/>
            <person name="Ohji S."/>
            <person name="Ichikawa N."/>
        </authorList>
    </citation>
    <scope>NUCLEOTIDE SEQUENCE [LARGE SCALE GENOMIC DNA]</scope>
    <source>
        <strain evidence="1 2">NBRC 106136</strain>
    </source>
</reference>
<protein>
    <submittedName>
        <fullName evidence="1">Dehydrogenase</fullName>
    </submittedName>
</protein>